<keyword evidence="3" id="KW-0812">Transmembrane</keyword>
<dbReference type="PANTHER" id="PTHR44240">
    <property type="entry name" value="DNAJ DOMAIN (PROKARYOTIC HEAT SHOCK PROTEIN)-RELATED"/>
    <property type="match status" value="1"/>
</dbReference>
<dbReference type="SUPFAM" id="SSF46565">
    <property type="entry name" value="Chaperone J-domain"/>
    <property type="match status" value="1"/>
</dbReference>
<keyword evidence="6" id="KW-1185">Reference proteome</keyword>
<dbReference type="CDD" id="cd06257">
    <property type="entry name" value="DnaJ"/>
    <property type="match status" value="1"/>
</dbReference>
<dbReference type="InterPro" id="IPR036869">
    <property type="entry name" value="J_dom_sf"/>
</dbReference>
<dbReference type="Gene3D" id="1.10.287.110">
    <property type="entry name" value="DnaJ domain"/>
    <property type="match status" value="1"/>
</dbReference>
<dbReference type="PANTHER" id="PTHR44240:SF10">
    <property type="entry name" value="J DOMAIN-CONTAINING PROTEIN"/>
    <property type="match status" value="1"/>
</dbReference>
<evidence type="ECO:0000256" key="2">
    <source>
        <dbReference type="SAM" id="MobiDB-lite"/>
    </source>
</evidence>
<dbReference type="PROSITE" id="PS00636">
    <property type="entry name" value="DNAJ_1"/>
    <property type="match status" value="1"/>
</dbReference>
<evidence type="ECO:0000313" key="5">
    <source>
        <dbReference type="EMBL" id="CAK9041253.1"/>
    </source>
</evidence>
<feature type="domain" description="J" evidence="4">
    <location>
        <begin position="325"/>
        <end position="389"/>
    </location>
</feature>
<keyword evidence="1" id="KW-0106">Calcium</keyword>
<dbReference type="InterPro" id="IPR018247">
    <property type="entry name" value="EF_Hand_1_Ca_BS"/>
</dbReference>
<dbReference type="SMART" id="SM00271">
    <property type="entry name" value="DnaJ"/>
    <property type="match status" value="1"/>
</dbReference>
<dbReference type="InterPro" id="IPR011992">
    <property type="entry name" value="EF-hand-dom_pair"/>
</dbReference>
<keyword evidence="3" id="KW-1133">Transmembrane helix</keyword>
<dbReference type="PROSITE" id="PS00018">
    <property type="entry name" value="EF_HAND_1"/>
    <property type="match status" value="1"/>
</dbReference>
<evidence type="ECO:0000259" key="4">
    <source>
        <dbReference type="PROSITE" id="PS50076"/>
    </source>
</evidence>
<name>A0ABP0LRA7_9DINO</name>
<feature type="region of interest" description="Disordered" evidence="2">
    <location>
        <begin position="523"/>
        <end position="544"/>
    </location>
</feature>
<comment type="caution">
    <text evidence="5">The sequence shown here is derived from an EMBL/GenBank/DDBJ whole genome shotgun (WGS) entry which is preliminary data.</text>
</comment>
<dbReference type="Proteomes" id="UP001642484">
    <property type="component" value="Unassembled WGS sequence"/>
</dbReference>
<dbReference type="Gene3D" id="1.10.238.10">
    <property type="entry name" value="EF-hand"/>
    <property type="match status" value="1"/>
</dbReference>
<dbReference type="PROSITE" id="PS50076">
    <property type="entry name" value="DNAJ_2"/>
    <property type="match status" value="1"/>
</dbReference>
<organism evidence="5 6">
    <name type="scientific">Durusdinium trenchii</name>
    <dbReference type="NCBI Taxonomy" id="1381693"/>
    <lineage>
        <taxon>Eukaryota</taxon>
        <taxon>Sar</taxon>
        <taxon>Alveolata</taxon>
        <taxon>Dinophyceae</taxon>
        <taxon>Suessiales</taxon>
        <taxon>Symbiodiniaceae</taxon>
        <taxon>Durusdinium</taxon>
    </lineage>
</organism>
<gene>
    <name evidence="5" type="ORF">CCMP2556_LOCUS22134</name>
</gene>
<evidence type="ECO:0000256" key="3">
    <source>
        <dbReference type="SAM" id="Phobius"/>
    </source>
</evidence>
<dbReference type="InterPro" id="IPR018253">
    <property type="entry name" value="DnaJ_domain_CS"/>
</dbReference>
<reference evidence="5 6" key="1">
    <citation type="submission" date="2024-02" db="EMBL/GenBank/DDBJ databases">
        <authorList>
            <person name="Chen Y."/>
            <person name="Shah S."/>
            <person name="Dougan E. K."/>
            <person name="Thang M."/>
            <person name="Chan C."/>
        </authorList>
    </citation>
    <scope>NUCLEOTIDE SEQUENCE [LARGE SCALE GENOMIC DNA]</scope>
</reference>
<dbReference type="EMBL" id="CAXAMN010013581">
    <property type="protein sequence ID" value="CAK9041253.1"/>
    <property type="molecule type" value="Genomic_DNA"/>
</dbReference>
<dbReference type="InterPro" id="IPR052276">
    <property type="entry name" value="Diphthamide-biosynth_chaperone"/>
</dbReference>
<feature type="transmembrane region" description="Helical" evidence="3">
    <location>
        <begin position="496"/>
        <end position="516"/>
    </location>
</feature>
<evidence type="ECO:0000256" key="1">
    <source>
        <dbReference type="ARBA" id="ARBA00022837"/>
    </source>
</evidence>
<sequence>MPGPGLRHPRQRDWLNARYASEHSVRVVQLSFSMPVVVGFAGISFVLHAPRSFPSNLPHPVAPCAVSSFNRPPTRPPDPREDPAAWFAFFDEDGSGYLERQLLEKVLPAVVPVDASKLEASLRGSLWSEWDPAGEGRVSRKAFCAERGLLRWLAEHLEELQEEREKGPPPPLEQDREGWFRHWTSPGTNEMGKADVLRAVLKSCGTSSLEASAVAASREWIERCWLLWDRDKSGRISLKDFCADGGLADMMLQQSTLAAAKRVVRRMELEVHDPAALVACCQQLVECSVGIRPEDAVETWPGSACRRLREPSKLMLRRSVGRFCDLYAALGVRPSATHGELRDAYLRLAKQHHPDVTNSSDNGVRFQRVQRAWETLRDPQQRLVYDSSSFETGSMLRHAAAQRAASAAKKHASKNHWYEELRDAQRARTSQECEGVTVAMNHDMAADEMKWKEEVFPSTHDERLRMQAQQFEKVMREVKSHPDFGQFVGAGLQMKLLCQLGFILAAMLNLLLWAYVKQQKSVASSTKPPSGMDRALRSIGISLR</sequence>
<proteinExistence type="predicted"/>
<dbReference type="PRINTS" id="PR00625">
    <property type="entry name" value="JDOMAIN"/>
</dbReference>
<dbReference type="InterPro" id="IPR001623">
    <property type="entry name" value="DnaJ_domain"/>
</dbReference>
<keyword evidence="3" id="KW-0472">Membrane</keyword>
<dbReference type="Pfam" id="PF00226">
    <property type="entry name" value="DnaJ"/>
    <property type="match status" value="1"/>
</dbReference>
<dbReference type="SUPFAM" id="SSF47473">
    <property type="entry name" value="EF-hand"/>
    <property type="match status" value="1"/>
</dbReference>
<protein>
    <recommendedName>
        <fullName evidence="4">J domain-containing protein</fullName>
    </recommendedName>
</protein>
<evidence type="ECO:0000313" key="6">
    <source>
        <dbReference type="Proteomes" id="UP001642484"/>
    </source>
</evidence>
<accession>A0ABP0LRA7</accession>